<accession>A0ABD3H743</accession>
<evidence type="ECO:0000256" key="1">
    <source>
        <dbReference type="SAM" id="MobiDB-lite"/>
    </source>
</evidence>
<feature type="compositionally biased region" description="Acidic residues" evidence="1">
    <location>
        <begin position="327"/>
        <end position="339"/>
    </location>
</feature>
<keyword evidence="4" id="KW-1185">Reference proteome</keyword>
<comment type="caution">
    <text evidence="3">The sequence shown here is derived from an EMBL/GenBank/DDBJ whole genome shotgun (WGS) entry which is preliminary data.</text>
</comment>
<dbReference type="InterPro" id="IPR054424">
    <property type="entry name" value="Replitron_HUH"/>
</dbReference>
<dbReference type="EMBL" id="JBJQOH010000006">
    <property type="protein sequence ID" value="KAL3685959.1"/>
    <property type="molecule type" value="Genomic_DNA"/>
</dbReference>
<organism evidence="3 4">
    <name type="scientific">Riccia sorocarpa</name>
    <dbReference type="NCBI Taxonomy" id="122646"/>
    <lineage>
        <taxon>Eukaryota</taxon>
        <taxon>Viridiplantae</taxon>
        <taxon>Streptophyta</taxon>
        <taxon>Embryophyta</taxon>
        <taxon>Marchantiophyta</taxon>
        <taxon>Marchantiopsida</taxon>
        <taxon>Marchantiidae</taxon>
        <taxon>Marchantiales</taxon>
        <taxon>Ricciaceae</taxon>
        <taxon>Riccia</taxon>
    </lineage>
</organism>
<protein>
    <recommendedName>
        <fullName evidence="2">Replitron HUH endonuclease domain-containing protein</fullName>
    </recommendedName>
</protein>
<name>A0ABD3H743_9MARC</name>
<evidence type="ECO:0000259" key="2">
    <source>
        <dbReference type="Pfam" id="PF21859"/>
    </source>
</evidence>
<gene>
    <name evidence="3" type="ORF">R1sor_003981</name>
</gene>
<dbReference type="Pfam" id="PF21859">
    <property type="entry name" value="Replitron_HUH"/>
    <property type="match status" value="1"/>
</dbReference>
<proteinExistence type="predicted"/>
<feature type="region of interest" description="Disordered" evidence="1">
    <location>
        <begin position="1"/>
        <end position="53"/>
    </location>
</feature>
<sequence length="387" mass="43870">MDRPASAVTRAPRNLKQAAQLKQTTIDKKPSPKPPAKLKGPAKVPTVRKPRTMTPKDLDISLTVGIPGEDVSNETFEKLVAFVEEKARMRIICFERGDAHLLLHIQGMLSIKSSSMRMLKQEIRKAIGWAEDGSLGGSICVKSLKDKSLHTVVGIIGYCLKDEKEAHFRMFKKNITEVQMEEGRRMHWIHGASEIKNRLQLTPKNVLTRALQFRKYRAKSPIATTFRKCLKQMLRSGQFIPALKWISMPTLTPAETIKRTEKLWKACVSPDTVTMNDVDHIFFGYNRPDRYFSSTHRTELMLADARNGDVKPNPLHDDDMPELTAPDSDDNDDTDDNDNSPDPLPNRLDPAPGPQQRMEAVIRHPTNATEDEDCKEIIDIDAWKQSR</sequence>
<dbReference type="Proteomes" id="UP001633002">
    <property type="component" value="Unassembled WGS sequence"/>
</dbReference>
<feature type="region of interest" description="Disordered" evidence="1">
    <location>
        <begin position="305"/>
        <end position="387"/>
    </location>
</feature>
<dbReference type="AlphaFoldDB" id="A0ABD3H743"/>
<feature type="domain" description="Replitron HUH endonuclease" evidence="2">
    <location>
        <begin position="62"/>
        <end position="185"/>
    </location>
</feature>
<feature type="compositionally biased region" description="Basic and acidic residues" evidence="1">
    <location>
        <begin position="375"/>
        <end position="387"/>
    </location>
</feature>
<evidence type="ECO:0000313" key="3">
    <source>
        <dbReference type="EMBL" id="KAL3685959.1"/>
    </source>
</evidence>
<evidence type="ECO:0000313" key="4">
    <source>
        <dbReference type="Proteomes" id="UP001633002"/>
    </source>
</evidence>
<reference evidence="3 4" key="1">
    <citation type="submission" date="2024-09" db="EMBL/GenBank/DDBJ databases">
        <title>Chromosome-scale assembly of Riccia sorocarpa.</title>
        <authorList>
            <person name="Paukszto L."/>
        </authorList>
    </citation>
    <scope>NUCLEOTIDE SEQUENCE [LARGE SCALE GENOMIC DNA]</scope>
    <source>
        <strain evidence="3">LP-2024</strain>
        <tissue evidence="3">Aerial parts of the thallus</tissue>
    </source>
</reference>
<feature type="compositionally biased region" description="Basic and acidic residues" evidence="1">
    <location>
        <begin position="306"/>
        <end position="318"/>
    </location>
</feature>